<name>A0A1A6A213_9TREE</name>
<evidence type="ECO:0000313" key="3">
    <source>
        <dbReference type="EMBL" id="WWC63002.1"/>
    </source>
</evidence>
<dbReference type="AlphaFoldDB" id="A0A1A6A213"/>
<dbReference type="GeneID" id="28968656"/>
<evidence type="ECO:0000256" key="1">
    <source>
        <dbReference type="SAM" id="SignalP"/>
    </source>
</evidence>
<feature type="signal peptide" evidence="1">
    <location>
        <begin position="1"/>
        <end position="21"/>
    </location>
</feature>
<dbReference type="EMBL" id="CP144535">
    <property type="protein sequence ID" value="WWC63002.1"/>
    <property type="molecule type" value="Genomic_DNA"/>
</dbReference>
<gene>
    <name evidence="2" type="ORF">I303_04957</name>
    <name evidence="3" type="ORF">I303_105600</name>
</gene>
<sequence>MSTLPLFIMFLLSLAIPPFQPLRQIRLQAFIMTITLPFLPASSFDTLPDRRPMEVTRSIVRLTFAYSLLAGFGAILRTLKRIGGWKITESSSNRLLKVILLWLLAWRTGTLPFVPPINAWKRPIDVTTVVAFGTGAICLIDEIRGIIRLIRSGGPEAQSKPQPRSGIASRLIQILLSIHRILLAIRNISAGFTPPYALGIAESADYTGASPLS</sequence>
<evidence type="ECO:0000313" key="2">
    <source>
        <dbReference type="EMBL" id="OBR84100.1"/>
    </source>
</evidence>
<proteinExistence type="predicted"/>
<protein>
    <submittedName>
        <fullName evidence="2">Uncharacterized protein</fullName>
    </submittedName>
</protein>
<keyword evidence="4" id="KW-1185">Reference proteome</keyword>
<feature type="chain" id="PRO_5008342034" evidence="1">
    <location>
        <begin position="22"/>
        <end position="213"/>
    </location>
</feature>
<dbReference type="EMBL" id="KI894032">
    <property type="protein sequence ID" value="OBR84100.1"/>
    <property type="molecule type" value="Genomic_DNA"/>
</dbReference>
<reference evidence="2" key="1">
    <citation type="submission" date="2013-07" db="EMBL/GenBank/DDBJ databases">
        <title>The Genome Sequence of Cryptococcus dejecticola CBS10117.</title>
        <authorList>
            <consortium name="The Broad Institute Genome Sequencing Platform"/>
            <person name="Cuomo C."/>
            <person name="Litvintseva A."/>
            <person name="Chen Y."/>
            <person name="Heitman J."/>
            <person name="Sun S."/>
            <person name="Springer D."/>
            <person name="Dromer F."/>
            <person name="Young S.K."/>
            <person name="Zeng Q."/>
            <person name="Gargeya S."/>
            <person name="Fitzgerald M."/>
            <person name="Abouelleil A."/>
            <person name="Alvarado L."/>
            <person name="Berlin A.M."/>
            <person name="Chapman S.B."/>
            <person name="Dewar J."/>
            <person name="Goldberg J."/>
            <person name="Griggs A."/>
            <person name="Gujja S."/>
            <person name="Hansen M."/>
            <person name="Howarth C."/>
            <person name="Imamovic A."/>
            <person name="Larimer J."/>
            <person name="McCowan C."/>
            <person name="Murphy C."/>
            <person name="Pearson M."/>
            <person name="Priest M."/>
            <person name="Roberts A."/>
            <person name="Saif S."/>
            <person name="Shea T."/>
            <person name="Sykes S."/>
            <person name="Wortman J."/>
            <person name="Nusbaum C."/>
            <person name="Birren B."/>
        </authorList>
    </citation>
    <scope>NUCLEOTIDE SEQUENCE [LARGE SCALE GENOMIC DNA]</scope>
    <source>
        <strain evidence="2">CBS 10117</strain>
    </source>
</reference>
<dbReference type="Proteomes" id="UP000078595">
    <property type="component" value="Chromosome 6"/>
</dbReference>
<accession>A0A1A6A213</accession>
<organism evidence="2">
    <name type="scientific">Kwoniella dejecticola CBS 10117</name>
    <dbReference type="NCBI Taxonomy" id="1296121"/>
    <lineage>
        <taxon>Eukaryota</taxon>
        <taxon>Fungi</taxon>
        <taxon>Dikarya</taxon>
        <taxon>Basidiomycota</taxon>
        <taxon>Agaricomycotina</taxon>
        <taxon>Tremellomycetes</taxon>
        <taxon>Tremellales</taxon>
        <taxon>Cryptococcaceae</taxon>
        <taxon>Kwoniella</taxon>
    </lineage>
</organism>
<dbReference type="VEuPathDB" id="FungiDB:I303_04957"/>
<reference evidence="3" key="3">
    <citation type="submission" date="2024-02" db="EMBL/GenBank/DDBJ databases">
        <title>Comparative genomics of Cryptococcus and Kwoniella reveals pathogenesis evolution and contrasting modes of karyotype evolution via chromosome fusion or intercentromeric recombination.</title>
        <authorList>
            <person name="Coelho M.A."/>
            <person name="David-Palma M."/>
            <person name="Shea T."/>
            <person name="Bowers K."/>
            <person name="McGinley-Smith S."/>
            <person name="Mohammad A.W."/>
            <person name="Gnirke A."/>
            <person name="Yurkov A.M."/>
            <person name="Nowrousian M."/>
            <person name="Sun S."/>
            <person name="Cuomo C.A."/>
            <person name="Heitman J."/>
        </authorList>
    </citation>
    <scope>NUCLEOTIDE SEQUENCE</scope>
    <source>
        <strain evidence="3">CBS 10117</strain>
    </source>
</reference>
<evidence type="ECO:0000313" key="4">
    <source>
        <dbReference type="Proteomes" id="UP000078595"/>
    </source>
</evidence>
<dbReference type="RefSeq" id="XP_018261942.1">
    <property type="nucleotide sequence ID" value="XM_018408251.1"/>
</dbReference>
<dbReference type="KEGG" id="kdj:28968656"/>
<keyword evidence="1" id="KW-0732">Signal</keyword>
<reference evidence="3" key="2">
    <citation type="submission" date="2013-07" db="EMBL/GenBank/DDBJ databases">
        <authorList>
            <consortium name="The Broad Institute Genome Sequencing Platform"/>
            <person name="Cuomo C."/>
            <person name="Litvintseva A."/>
            <person name="Chen Y."/>
            <person name="Heitman J."/>
            <person name="Sun S."/>
            <person name="Springer D."/>
            <person name="Dromer F."/>
            <person name="Young S.K."/>
            <person name="Zeng Q."/>
            <person name="Gargeya S."/>
            <person name="Fitzgerald M."/>
            <person name="Abouelleil A."/>
            <person name="Alvarado L."/>
            <person name="Berlin A.M."/>
            <person name="Chapman S.B."/>
            <person name="Dewar J."/>
            <person name="Goldberg J."/>
            <person name="Griggs A."/>
            <person name="Gujja S."/>
            <person name="Hansen M."/>
            <person name="Howarth C."/>
            <person name="Imamovic A."/>
            <person name="Larimer J."/>
            <person name="McCowan C."/>
            <person name="Murphy C."/>
            <person name="Pearson M."/>
            <person name="Priest M."/>
            <person name="Roberts A."/>
            <person name="Saif S."/>
            <person name="Shea T."/>
            <person name="Sykes S."/>
            <person name="Wortman J."/>
            <person name="Nusbaum C."/>
            <person name="Birren B."/>
        </authorList>
    </citation>
    <scope>NUCLEOTIDE SEQUENCE</scope>
    <source>
        <strain evidence="3">CBS 10117</strain>
    </source>
</reference>
<dbReference type="OrthoDB" id="2564053at2759"/>